<dbReference type="CDD" id="cd20251">
    <property type="entry name" value="Complex1_LYR_SF"/>
    <property type="match status" value="1"/>
</dbReference>
<dbReference type="AlphaFoldDB" id="A0A5J4YGN9"/>
<dbReference type="Pfam" id="PF05347">
    <property type="entry name" value="Complex1_LYR"/>
    <property type="match status" value="1"/>
</dbReference>
<dbReference type="InterPro" id="IPR008011">
    <property type="entry name" value="Complex1_LYR_dom"/>
</dbReference>
<sequence length="86" mass="10081">MASTAVPSGLSRNPLHLYRHLLRALRSYPSVRRAKMLHMMKLEFRDKRNLEGAERDEAIRQGLMELHRLAVWKNSERTRGQIEVSL</sequence>
<dbReference type="Proteomes" id="UP000324585">
    <property type="component" value="Unassembled WGS sequence"/>
</dbReference>
<organism evidence="2 4">
    <name type="scientific">Porphyridium purpureum</name>
    <name type="common">Red alga</name>
    <name type="synonym">Porphyridium cruentum</name>
    <dbReference type="NCBI Taxonomy" id="35688"/>
    <lineage>
        <taxon>Eukaryota</taxon>
        <taxon>Rhodophyta</taxon>
        <taxon>Bangiophyceae</taxon>
        <taxon>Porphyridiales</taxon>
        <taxon>Porphyridiaceae</taxon>
        <taxon>Porphyridium</taxon>
    </lineage>
</organism>
<reference evidence="2" key="2">
    <citation type="submission" date="2019-09" db="EMBL/GenBank/DDBJ databases">
        <title>Expansion of phycobilisome linker gene families in mesophilic red algae.</title>
        <authorList>
            <person name="Lee J."/>
        </authorList>
    </citation>
    <scope>NUCLEOTIDE SEQUENCE [LARGE SCALE GENOMIC DNA]</scope>
    <source>
        <strain evidence="2">CCMP 1328</strain>
        <tissue evidence="2">Unicellular</tissue>
    </source>
</reference>
<proteinExistence type="predicted"/>
<evidence type="ECO:0000313" key="3">
    <source>
        <dbReference type="EMBL" id="KAA8490915.1"/>
    </source>
</evidence>
<gene>
    <name evidence="2" type="ORF">FVE85_7852</name>
    <name evidence="3" type="ORF">FVE85_9807</name>
</gene>
<dbReference type="EMBL" id="VRMN01000017">
    <property type="protein sequence ID" value="KAA8490915.1"/>
    <property type="molecule type" value="Genomic_DNA"/>
</dbReference>
<evidence type="ECO:0000259" key="1">
    <source>
        <dbReference type="Pfam" id="PF05347"/>
    </source>
</evidence>
<comment type="caution">
    <text evidence="2">The sequence shown here is derived from an EMBL/GenBank/DDBJ whole genome shotgun (WGS) entry which is preliminary data.</text>
</comment>
<keyword evidence="4" id="KW-1185">Reference proteome</keyword>
<protein>
    <recommendedName>
        <fullName evidence="1">Complex 1 LYR protein domain-containing protein</fullName>
    </recommendedName>
</protein>
<accession>A0A5J4YGN9</accession>
<dbReference type="EMBL" id="VRMN01000022">
    <property type="protein sequence ID" value="KAA8490591.1"/>
    <property type="molecule type" value="Genomic_DNA"/>
</dbReference>
<evidence type="ECO:0000313" key="2">
    <source>
        <dbReference type="EMBL" id="KAA8490591.1"/>
    </source>
</evidence>
<name>A0A5J4YGN9_PORPP</name>
<feature type="domain" description="Complex 1 LYR protein" evidence="1">
    <location>
        <begin position="13"/>
        <end position="66"/>
    </location>
</feature>
<evidence type="ECO:0000313" key="4">
    <source>
        <dbReference type="Proteomes" id="UP000324585"/>
    </source>
</evidence>
<reference evidence="4" key="1">
    <citation type="journal article" date="2019" name="Nat. Commun.">
        <title>Expansion of phycobilisome linker gene families in mesophilic red algae.</title>
        <authorList>
            <person name="Lee J."/>
            <person name="Kim D."/>
            <person name="Bhattacharya D."/>
            <person name="Yoon H.S."/>
        </authorList>
    </citation>
    <scope>NUCLEOTIDE SEQUENCE [LARGE SCALE GENOMIC DNA]</scope>
    <source>
        <strain evidence="4">CCMP 1328</strain>
    </source>
</reference>